<dbReference type="OrthoDB" id="6422329at2759"/>
<dbReference type="EMBL" id="KK120999">
    <property type="protein sequence ID" value="KFM79527.1"/>
    <property type="molecule type" value="Genomic_DNA"/>
</dbReference>
<dbReference type="Pfam" id="PF02171">
    <property type="entry name" value="Piwi"/>
    <property type="match status" value="1"/>
</dbReference>
<reference evidence="5 6" key="1">
    <citation type="submission" date="2013-11" db="EMBL/GenBank/DDBJ databases">
        <title>Genome sequencing of Stegodyphus mimosarum.</title>
        <authorList>
            <person name="Bechsgaard J."/>
        </authorList>
    </citation>
    <scope>NUCLEOTIDE SEQUENCE [LARGE SCALE GENOMIC DNA]</scope>
</reference>
<organism evidence="5 6">
    <name type="scientific">Stegodyphus mimosarum</name>
    <name type="common">African social velvet spider</name>
    <dbReference type="NCBI Taxonomy" id="407821"/>
    <lineage>
        <taxon>Eukaryota</taxon>
        <taxon>Metazoa</taxon>
        <taxon>Ecdysozoa</taxon>
        <taxon>Arthropoda</taxon>
        <taxon>Chelicerata</taxon>
        <taxon>Arachnida</taxon>
        <taxon>Araneae</taxon>
        <taxon>Araneomorphae</taxon>
        <taxon>Entelegynae</taxon>
        <taxon>Eresoidea</taxon>
        <taxon>Eresidae</taxon>
        <taxon>Stegodyphus</taxon>
    </lineage>
</organism>
<dbReference type="Pfam" id="PF16488">
    <property type="entry name" value="ArgoL2"/>
    <property type="match status" value="1"/>
</dbReference>
<dbReference type="SUPFAM" id="SSF53098">
    <property type="entry name" value="Ribonuclease H-like"/>
    <property type="match status" value="1"/>
</dbReference>
<dbReference type="AlphaFoldDB" id="A0A087UQ88"/>
<sequence>MPPKRGRGRGRGRGGPPDRQEGPPPPGYEGSPHGPSRGGRPPREDAARHRPPFEREYEAPSFIDSRPSREEAVRHRPPPQPQPEVPAIQPSREKREKAIKPQAVLPEELGIEFKEKLALATQLPRRPGEGQLGRRLRLISNCYPVQLPSGNIYHYDVDIVNKRNISETGTGAEAPLSEEKKYRCLSTKRNREIINVMLNVNENFRGLVAAYDGRKNLYTRKPLNMKNVPLKCEVVIEDEATSASSDPRGLRSDTFVVSIQPVRKRDTNSCAISLDSLHALFDGRITSVNQDAIMALETVLRHGPCLKYTPVGRSFFYPPHPDDIHPLGGGREIWFGYHQSLRLGQWKPMVNIDITATTFYQPTPVLNYIADLMKTTVDSLRQVPQLRDAEIKRISKELKSLEIQVNHLNYRRKYRILRLTRESANRLSFSLADNGNTITMTVSEYFRSQYNRRLQFGHLPCLQVNPEKKNIYIPIEVCDVVTGQHCRKKLEDKQNAEMIKFTARAPRDRFNEIRDIVKRAEYNRDRFLKEFEMTVYSEPLKLEGRILEAPNVQYKTARSPDPIRIKPRDGSWDMRDKQFFRAAEVQSWVLLSFSNPRFISQDVLSDFAKLLCKIAKECGISIDRPSSIDIMNPRSARIENVLQNLKQKYTADLAVIVVPGGDKSIYGEIKQAAETIIGLCTQCIKDDNVRKCKPALASNLCLKINAKMGGINNALTPGEKPAIMNKPVIIIGADVSHPGPSQRIKPSIAAAVGSLDAHPSRYAVTIRAQTNIDENKKSVEIILDLKSMVLDLLKTFYRNTKGKKPEKIIFYRDGVSEGQFEKVRDHEVKCIREACMSLGEDYKPGITFIVVQKRHHTRFMPEDGRDGVGRMRNIPPGTTVDTTVTHPLNFDFFLCSHFGLQGTSRPSHYTVIEDDNNFTADDLQKLTYYLCHTYVRCTKSVSAPAPVQYAHLAAYRALQHLASHVEESTTSSDTSSADAYHPLPMAVLNAIRVVDTFRDAMYYV</sequence>
<dbReference type="OMA" id="FARCTRP"/>
<dbReference type="Gene3D" id="2.170.260.10">
    <property type="entry name" value="paz domain"/>
    <property type="match status" value="1"/>
</dbReference>
<feature type="compositionally biased region" description="Basic residues" evidence="2">
    <location>
        <begin position="1"/>
        <end position="12"/>
    </location>
</feature>
<feature type="compositionally biased region" description="Low complexity" evidence="2">
    <location>
        <begin position="28"/>
        <end position="39"/>
    </location>
</feature>
<dbReference type="CDD" id="cd02846">
    <property type="entry name" value="PAZ_argonaute_like"/>
    <property type="match status" value="1"/>
</dbReference>
<dbReference type="InterPro" id="IPR003165">
    <property type="entry name" value="Piwi"/>
</dbReference>
<dbReference type="InterPro" id="IPR045246">
    <property type="entry name" value="Piwi_ago-like"/>
</dbReference>
<keyword evidence="6" id="KW-1185">Reference proteome</keyword>
<dbReference type="PANTHER" id="PTHR22891">
    <property type="entry name" value="EUKARYOTIC TRANSLATION INITIATION FACTOR 2C"/>
    <property type="match status" value="1"/>
</dbReference>
<comment type="similarity">
    <text evidence="1">Belongs to the argonaute family.</text>
</comment>
<dbReference type="Pfam" id="PF16487">
    <property type="entry name" value="ArgoMid"/>
    <property type="match status" value="1"/>
</dbReference>
<dbReference type="InterPro" id="IPR032472">
    <property type="entry name" value="ArgoL2"/>
</dbReference>
<dbReference type="GO" id="GO:0003723">
    <property type="term" value="F:RNA binding"/>
    <property type="evidence" value="ECO:0007669"/>
    <property type="project" value="InterPro"/>
</dbReference>
<dbReference type="InterPro" id="IPR003100">
    <property type="entry name" value="PAZ_dom"/>
</dbReference>
<evidence type="ECO:0000259" key="3">
    <source>
        <dbReference type="PROSITE" id="PS50821"/>
    </source>
</evidence>
<dbReference type="STRING" id="407821.A0A087UQ88"/>
<dbReference type="Pfam" id="PF02170">
    <property type="entry name" value="PAZ"/>
    <property type="match status" value="1"/>
</dbReference>
<dbReference type="Proteomes" id="UP000054359">
    <property type="component" value="Unassembled WGS sequence"/>
</dbReference>
<dbReference type="Gene3D" id="3.30.420.10">
    <property type="entry name" value="Ribonuclease H-like superfamily/Ribonuclease H"/>
    <property type="match status" value="1"/>
</dbReference>
<dbReference type="Pfam" id="PF16486">
    <property type="entry name" value="ArgoN"/>
    <property type="match status" value="1"/>
</dbReference>
<name>A0A087UQ88_STEMI</name>
<protein>
    <submittedName>
        <fullName evidence="5">Protein argonaute-3</fullName>
    </submittedName>
</protein>
<evidence type="ECO:0000256" key="1">
    <source>
        <dbReference type="RuleBase" id="RU361178"/>
    </source>
</evidence>
<proteinExistence type="inferred from homology"/>
<evidence type="ECO:0000313" key="6">
    <source>
        <dbReference type="Proteomes" id="UP000054359"/>
    </source>
</evidence>
<dbReference type="SMART" id="SM00950">
    <property type="entry name" value="Piwi"/>
    <property type="match status" value="1"/>
</dbReference>
<dbReference type="InterPro" id="IPR014811">
    <property type="entry name" value="ArgoL1"/>
</dbReference>
<evidence type="ECO:0000256" key="2">
    <source>
        <dbReference type="SAM" id="MobiDB-lite"/>
    </source>
</evidence>
<dbReference type="InterPro" id="IPR036085">
    <property type="entry name" value="PAZ_dom_sf"/>
</dbReference>
<feature type="domain" description="PAZ" evidence="3">
    <location>
        <begin position="375"/>
        <end position="482"/>
    </location>
</feature>
<dbReference type="CDD" id="cd04657">
    <property type="entry name" value="Piwi_ago-like"/>
    <property type="match status" value="1"/>
</dbReference>
<dbReference type="Gene3D" id="3.40.50.2300">
    <property type="match status" value="1"/>
</dbReference>
<dbReference type="PROSITE" id="PS50821">
    <property type="entry name" value="PAZ"/>
    <property type="match status" value="1"/>
</dbReference>
<feature type="region of interest" description="Disordered" evidence="2">
    <location>
        <begin position="1"/>
        <end position="101"/>
    </location>
</feature>
<dbReference type="SUPFAM" id="SSF101690">
    <property type="entry name" value="PAZ domain"/>
    <property type="match status" value="1"/>
</dbReference>
<feature type="non-terminal residue" evidence="5">
    <location>
        <position position="1004"/>
    </location>
</feature>
<dbReference type="PROSITE" id="PS50822">
    <property type="entry name" value="PIWI"/>
    <property type="match status" value="1"/>
</dbReference>
<accession>A0A087UQ88</accession>
<dbReference type="GO" id="GO:0034587">
    <property type="term" value="P:piRNA processing"/>
    <property type="evidence" value="ECO:0007669"/>
    <property type="project" value="UniProtKB-ARBA"/>
</dbReference>
<feature type="domain" description="Piwi" evidence="4">
    <location>
        <begin position="653"/>
        <end position="962"/>
    </location>
</feature>
<gene>
    <name evidence="5" type="ORF">X975_06034</name>
</gene>
<feature type="compositionally biased region" description="Basic and acidic residues" evidence="2">
    <location>
        <begin position="41"/>
        <end position="58"/>
    </location>
</feature>
<dbReference type="InterPro" id="IPR036397">
    <property type="entry name" value="RNaseH_sf"/>
</dbReference>
<dbReference type="SMART" id="SM00949">
    <property type="entry name" value="PAZ"/>
    <property type="match status" value="1"/>
</dbReference>
<dbReference type="InterPro" id="IPR012337">
    <property type="entry name" value="RNaseH-like_sf"/>
</dbReference>
<evidence type="ECO:0000313" key="5">
    <source>
        <dbReference type="EMBL" id="KFM79527.1"/>
    </source>
</evidence>
<dbReference type="SMART" id="SM01163">
    <property type="entry name" value="DUF1785"/>
    <property type="match status" value="1"/>
</dbReference>
<evidence type="ECO:0000259" key="4">
    <source>
        <dbReference type="PROSITE" id="PS50822"/>
    </source>
</evidence>
<dbReference type="InterPro" id="IPR032473">
    <property type="entry name" value="Argonaute_Mid_dom"/>
</dbReference>
<dbReference type="Pfam" id="PF08699">
    <property type="entry name" value="ArgoL1"/>
    <property type="match status" value="1"/>
</dbReference>
<dbReference type="InterPro" id="IPR032474">
    <property type="entry name" value="Argonaute_N"/>
</dbReference>